<reference evidence="3 4" key="1">
    <citation type="submission" date="2021-04" db="EMBL/GenBank/DDBJ databases">
        <authorList>
            <person name="Pira H."/>
            <person name="Risdian C."/>
            <person name="Wink J."/>
        </authorList>
    </citation>
    <scope>NUCLEOTIDE SEQUENCE [LARGE SCALE GENOMIC DNA]</scope>
    <source>
        <strain evidence="3 4">WH131</strain>
    </source>
</reference>
<gene>
    <name evidence="3" type="ORF">KCG45_12980</name>
</gene>
<name>A0ABS6SR36_9SPHN</name>
<organism evidence="3 4">
    <name type="scientific">Erythrobacter ani</name>
    <dbReference type="NCBI Taxonomy" id="2827235"/>
    <lineage>
        <taxon>Bacteria</taxon>
        <taxon>Pseudomonadati</taxon>
        <taxon>Pseudomonadota</taxon>
        <taxon>Alphaproteobacteria</taxon>
        <taxon>Sphingomonadales</taxon>
        <taxon>Erythrobacteraceae</taxon>
        <taxon>Erythrobacter/Porphyrobacter group</taxon>
        <taxon>Erythrobacter</taxon>
    </lineage>
</organism>
<dbReference type="PANTHER" id="PTHR38743:SF2">
    <property type="entry name" value="DUF2185 DOMAIN-CONTAINING PROTEIN"/>
    <property type="match status" value="1"/>
</dbReference>
<evidence type="ECO:0000259" key="1">
    <source>
        <dbReference type="Pfam" id="PF09951"/>
    </source>
</evidence>
<evidence type="ECO:0000259" key="2">
    <source>
        <dbReference type="Pfam" id="PF10077"/>
    </source>
</evidence>
<dbReference type="Pfam" id="PF09951">
    <property type="entry name" value="Imm33"/>
    <property type="match status" value="1"/>
</dbReference>
<keyword evidence="4" id="KW-1185">Reference proteome</keyword>
<dbReference type="Proteomes" id="UP000699975">
    <property type="component" value="Unassembled WGS sequence"/>
</dbReference>
<dbReference type="Pfam" id="PF10077">
    <property type="entry name" value="DUF2314"/>
    <property type="match status" value="1"/>
</dbReference>
<comment type="caution">
    <text evidence="3">The sequence shown here is derived from an EMBL/GenBank/DDBJ whole genome shotgun (WGS) entry which is preliminary data.</text>
</comment>
<evidence type="ECO:0000313" key="4">
    <source>
        <dbReference type="Proteomes" id="UP000699975"/>
    </source>
</evidence>
<dbReference type="EMBL" id="JAGSPB010000003">
    <property type="protein sequence ID" value="MBV7267099.1"/>
    <property type="molecule type" value="Genomic_DNA"/>
</dbReference>
<accession>A0ABS6SR36</accession>
<dbReference type="InterPro" id="IPR018689">
    <property type="entry name" value="Imm33_dom"/>
</dbReference>
<dbReference type="PANTHER" id="PTHR38743">
    <property type="entry name" value="SIMILAR TO GLYOXYLASE I FAMILY PROTEIN"/>
    <property type="match status" value="1"/>
</dbReference>
<proteinExistence type="predicted"/>
<dbReference type="InterPro" id="IPR018756">
    <property type="entry name" value="DUF2314"/>
</dbReference>
<evidence type="ECO:0000313" key="3">
    <source>
        <dbReference type="EMBL" id="MBV7267099.1"/>
    </source>
</evidence>
<feature type="domain" description="DUF2314" evidence="2">
    <location>
        <begin position="43"/>
        <end position="101"/>
    </location>
</feature>
<feature type="domain" description="Immunity protein Imm33" evidence="1">
    <location>
        <begin position="124"/>
        <end position="210"/>
    </location>
</feature>
<protein>
    <submittedName>
        <fullName evidence="3">DUF2185 domain-containing protein</fullName>
    </submittedName>
</protein>
<dbReference type="RefSeq" id="WP_218317739.1">
    <property type="nucleotide sequence ID" value="NZ_JAGSPB010000003.1"/>
</dbReference>
<sequence length="218" mass="24879">MSYIELPDGVELSDPRPTAAANPYTYFMPHPDELAALQPKDGVKAIFHQPGCEGEYDVERMWVLIDRIEDGNAIGTLDNEPSSLDKIKMGDPVRVPLTHVVSTAFHKNNPRPVTPDYREYWERCFVDSCVVEGRCHADYIYREEPDMAREGDKYPDSGWRVRGTDEAIAEDERRGTGPIYVAIGKVLNADDNWLHLIDREFGVAFQWDAETWNYIELG</sequence>